<evidence type="ECO:0000256" key="1">
    <source>
        <dbReference type="ARBA" id="ARBA00022679"/>
    </source>
</evidence>
<dbReference type="InterPro" id="IPR003673">
    <property type="entry name" value="CoA-Trfase_fam_III"/>
</dbReference>
<dbReference type="PANTHER" id="PTHR48207:SF3">
    <property type="entry name" value="SUCCINATE--HYDROXYMETHYLGLUTARATE COA-TRANSFERASE"/>
    <property type="match status" value="1"/>
</dbReference>
<dbReference type="Gene3D" id="3.30.1540.10">
    <property type="entry name" value="formyl-coa transferase, domain 3"/>
    <property type="match status" value="1"/>
</dbReference>
<comment type="caution">
    <text evidence="3">The sequence shown here is derived from an EMBL/GenBank/DDBJ whole genome shotgun (WGS) entry which is preliminary data.</text>
</comment>
<dbReference type="EMBL" id="JAMZFT010000002">
    <property type="protein sequence ID" value="MCP1336642.1"/>
    <property type="molecule type" value="Genomic_DNA"/>
</dbReference>
<keyword evidence="4" id="KW-1185">Reference proteome</keyword>
<protein>
    <submittedName>
        <fullName evidence="3">CoA transferase</fullName>
    </submittedName>
</protein>
<dbReference type="SUPFAM" id="SSF89796">
    <property type="entry name" value="CoA-transferase family III (CaiB/BaiF)"/>
    <property type="match status" value="1"/>
</dbReference>
<dbReference type="Proteomes" id="UP001055804">
    <property type="component" value="Unassembled WGS sequence"/>
</dbReference>
<name>A0A9J6PKP6_9PROT</name>
<reference evidence="3" key="1">
    <citation type="submission" date="2022-06" db="EMBL/GenBank/DDBJ databases">
        <title>Isolation and Genomics of Futiania mangrovii gen. nov., sp. nov., a Rare and Metabolically-versatile member in the Class Alphaproteobacteria.</title>
        <authorList>
            <person name="Liu L."/>
            <person name="Huang W.-C."/>
            <person name="Pan J."/>
            <person name="Li J."/>
            <person name="Huang Y."/>
            <person name="Du H."/>
            <person name="Liu Y."/>
            <person name="Li M."/>
        </authorList>
    </citation>
    <scope>NUCLEOTIDE SEQUENCE</scope>
    <source>
        <strain evidence="3">FT118</strain>
    </source>
</reference>
<dbReference type="AlphaFoldDB" id="A0A9J6PKP6"/>
<dbReference type="Gene3D" id="3.40.50.10540">
    <property type="entry name" value="Crotonobetainyl-coa:carnitine coa-transferase, domain 1"/>
    <property type="match status" value="1"/>
</dbReference>
<keyword evidence="1 3" id="KW-0808">Transferase</keyword>
<organism evidence="3 4">
    <name type="scientific">Futiania mangrovi</name>
    <dbReference type="NCBI Taxonomy" id="2959716"/>
    <lineage>
        <taxon>Bacteria</taxon>
        <taxon>Pseudomonadati</taxon>
        <taxon>Pseudomonadota</taxon>
        <taxon>Alphaproteobacteria</taxon>
        <taxon>Futianiales</taxon>
        <taxon>Futianiaceae</taxon>
        <taxon>Futiania</taxon>
    </lineage>
</organism>
<dbReference type="InterPro" id="IPR023606">
    <property type="entry name" value="CoA-Trfase_III_dom_1_sf"/>
</dbReference>
<evidence type="ECO:0000256" key="2">
    <source>
        <dbReference type="SAM" id="MobiDB-lite"/>
    </source>
</evidence>
<accession>A0A9J6PKP6</accession>
<dbReference type="InterPro" id="IPR050483">
    <property type="entry name" value="CoA-transferase_III_domain"/>
</dbReference>
<feature type="region of interest" description="Disordered" evidence="2">
    <location>
        <begin position="346"/>
        <end position="378"/>
    </location>
</feature>
<dbReference type="Pfam" id="PF02515">
    <property type="entry name" value="CoA_transf_3"/>
    <property type="match status" value="1"/>
</dbReference>
<sequence>MPGPLGHIRVLDLSRVLAGPWATQFLADMGADVVKVERPKQGDDTRTWGPPWLVEPTDKDPGLSAYTIAANRGKRSVTIDFTTPEGQALVRKLAEKADVVVENYKVGGLKKYGLDADSLRAINPRLVYCSVTGFGQTGPYAKRAGYDFLIQAMSGLMSITGQPDGAPGAEPMKIGVAMSDLTTGLYATAAILTALVKRDHTGEGETIDVALLDCQIAALANQASNYLVSGKAPVRMGNRHPNVVPYQVFATADGHIILAVGNDAQFAKFCKAAGLDAVGADPRFTRNVDRVINRDALTDLLGGAIAGRTSADWIALLEQHGVPCGPINDIEAVFADPHVKARGLQRDYPDDRAGTIPQVGNPVKFASTDTTAPTPPPYLGQHAREVLTGELGLTDAEIADLKAKGVL</sequence>
<evidence type="ECO:0000313" key="3">
    <source>
        <dbReference type="EMBL" id="MCP1336642.1"/>
    </source>
</evidence>
<dbReference type="GO" id="GO:0008410">
    <property type="term" value="F:CoA-transferase activity"/>
    <property type="evidence" value="ECO:0007669"/>
    <property type="project" value="TreeGrafter"/>
</dbReference>
<dbReference type="InterPro" id="IPR044855">
    <property type="entry name" value="CoA-Trfase_III_dom3_sf"/>
</dbReference>
<proteinExistence type="predicted"/>
<dbReference type="RefSeq" id="WP_269332593.1">
    <property type="nucleotide sequence ID" value="NZ_JAMZFT010000002.1"/>
</dbReference>
<gene>
    <name evidence="3" type="ORF">NJQ99_09510</name>
</gene>
<evidence type="ECO:0000313" key="4">
    <source>
        <dbReference type="Proteomes" id="UP001055804"/>
    </source>
</evidence>
<dbReference type="PANTHER" id="PTHR48207">
    <property type="entry name" value="SUCCINATE--HYDROXYMETHYLGLUTARATE COA-TRANSFERASE"/>
    <property type="match status" value="1"/>
</dbReference>